<dbReference type="GO" id="GO:0004553">
    <property type="term" value="F:hydrolase activity, hydrolyzing O-glycosyl compounds"/>
    <property type="evidence" value="ECO:0007669"/>
    <property type="project" value="InterPro"/>
</dbReference>
<evidence type="ECO:0000313" key="5">
    <source>
        <dbReference type="Proteomes" id="UP000295438"/>
    </source>
</evidence>
<comment type="caution">
    <text evidence="4">The sequence shown here is derived from an EMBL/GenBank/DDBJ whole genome shotgun (WGS) entry which is preliminary data.</text>
</comment>
<feature type="region of interest" description="Disordered" evidence="2">
    <location>
        <begin position="39"/>
        <end position="62"/>
    </location>
</feature>
<evidence type="ECO:0000256" key="1">
    <source>
        <dbReference type="ARBA" id="ARBA00006865"/>
    </source>
</evidence>
<dbReference type="CDD" id="cd08023">
    <property type="entry name" value="GH16_laminarinase_like"/>
    <property type="match status" value="1"/>
</dbReference>
<proteinExistence type="inferred from homology"/>
<reference evidence="4 5" key="1">
    <citation type="submission" date="2019-03" db="EMBL/GenBank/DDBJ databases">
        <title>Algoriphagus aquimaris sp. nov., isolated form marine sediment in Pohang, Korea.</title>
        <authorList>
            <person name="Kim J."/>
            <person name="Yoon S.-H."/>
            <person name="Lee S.-S."/>
        </authorList>
    </citation>
    <scope>NUCLEOTIDE SEQUENCE [LARGE SCALE GENOMIC DNA]</scope>
    <source>
        <strain evidence="4 5">F21</strain>
    </source>
</reference>
<dbReference type="InterPro" id="IPR000757">
    <property type="entry name" value="Beta-glucanase-like"/>
</dbReference>
<dbReference type="EMBL" id="SMUW01000033">
    <property type="protein sequence ID" value="TDK44772.1"/>
    <property type="molecule type" value="Genomic_DNA"/>
</dbReference>
<evidence type="ECO:0000313" key="4">
    <source>
        <dbReference type="EMBL" id="TDK44772.1"/>
    </source>
</evidence>
<feature type="domain" description="GH16" evidence="3">
    <location>
        <begin position="49"/>
        <end position="305"/>
    </location>
</feature>
<keyword evidence="5" id="KW-1185">Reference proteome</keyword>
<protein>
    <submittedName>
        <fullName evidence="4">Glycoside hydrolase family 16 protein</fullName>
    </submittedName>
</protein>
<keyword evidence="4" id="KW-0378">Hydrolase</keyword>
<sequence>MPFFSITQNSMKTIFNYTSQTLSAFFLIGVLFSCDSETADNPTGSNPGNNVSEVPIPDGGATSPTSYPGMTLVWEDDFEGSSLDAANWSHEIGTGDNGWGNNELQYYRSQNTSVERGHLIITAKKENFQGSEYTSSRIVSLNKKQFRYGRVDIRAVNPRGQGLWPALWMLGSNFPEVGWPRCGEIDIMEMVGGQGRENTVHGTVHWDNNGSRAEFGGSYKIPSGTLADKFHVYSIEWTSNNISWFIDDVKYHEIDTTPAELDEFRRNFFFIMNVAVGGNWPGSPDNSTTFPQHLIVDYIRVFQFD</sequence>
<accession>A0A4R5UZE5</accession>
<evidence type="ECO:0000259" key="3">
    <source>
        <dbReference type="PROSITE" id="PS51762"/>
    </source>
</evidence>
<dbReference type="Gene3D" id="2.60.120.200">
    <property type="match status" value="1"/>
</dbReference>
<dbReference type="AlphaFoldDB" id="A0A4R5UZE5"/>
<dbReference type="InterPro" id="IPR050546">
    <property type="entry name" value="Glycosyl_Hydrlase_16"/>
</dbReference>
<comment type="similarity">
    <text evidence="1">Belongs to the glycosyl hydrolase 16 family.</text>
</comment>
<dbReference type="PROSITE" id="PS51762">
    <property type="entry name" value="GH16_2"/>
    <property type="match status" value="1"/>
</dbReference>
<name>A0A4R5UZE5_9BACT</name>
<gene>
    <name evidence="4" type="ORF">E1898_09350</name>
</gene>
<feature type="compositionally biased region" description="Polar residues" evidence="2">
    <location>
        <begin position="39"/>
        <end position="52"/>
    </location>
</feature>
<dbReference type="Pfam" id="PF00722">
    <property type="entry name" value="Glyco_hydro_16"/>
    <property type="match status" value="1"/>
</dbReference>
<organism evidence="4 5">
    <name type="scientific">Algoriphagus formosus</name>
    <dbReference type="NCBI Taxonomy" id="2007308"/>
    <lineage>
        <taxon>Bacteria</taxon>
        <taxon>Pseudomonadati</taxon>
        <taxon>Bacteroidota</taxon>
        <taxon>Cytophagia</taxon>
        <taxon>Cytophagales</taxon>
        <taxon>Cyclobacteriaceae</taxon>
        <taxon>Algoriphagus</taxon>
    </lineage>
</organism>
<evidence type="ECO:0000256" key="2">
    <source>
        <dbReference type="SAM" id="MobiDB-lite"/>
    </source>
</evidence>
<dbReference type="SUPFAM" id="SSF49899">
    <property type="entry name" value="Concanavalin A-like lectins/glucanases"/>
    <property type="match status" value="1"/>
</dbReference>
<dbReference type="PANTHER" id="PTHR10963:SF55">
    <property type="entry name" value="GLYCOSIDE HYDROLASE FAMILY 16 PROTEIN"/>
    <property type="match status" value="1"/>
</dbReference>
<dbReference type="InterPro" id="IPR013320">
    <property type="entry name" value="ConA-like_dom_sf"/>
</dbReference>
<dbReference type="PANTHER" id="PTHR10963">
    <property type="entry name" value="GLYCOSYL HYDROLASE-RELATED"/>
    <property type="match status" value="1"/>
</dbReference>
<dbReference type="Proteomes" id="UP000295438">
    <property type="component" value="Unassembled WGS sequence"/>
</dbReference>
<dbReference type="GO" id="GO:0005975">
    <property type="term" value="P:carbohydrate metabolic process"/>
    <property type="evidence" value="ECO:0007669"/>
    <property type="project" value="InterPro"/>
</dbReference>